<feature type="region of interest" description="Disordered" evidence="1">
    <location>
        <begin position="78"/>
        <end position="105"/>
    </location>
</feature>
<evidence type="ECO:0000256" key="1">
    <source>
        <dbReference type="SAM" id="MobiDB-lite"/>
    </source>
</evidence>
<proteinExistence type="predicted"/>
<sequence>MEPSELPTPATLDFLDANNQLSGAAPAAVAATGFGHGSFVEDGDIVIDYTVEGVSSGSTAPWEDVAAAGAGQAAAQALTSNHPWSARQAAKKQRLERKGHTKSRRGCYNCKKRRVKVMGIGPPKFADADRRVVPGDVSVLWTLYKV</sequence>
<reference evidence="2 3" key="1">
    <citation type="submission" date="2023-01" db="EMBL/GenBank/DDBJ databases">
        <title>Analysis of 21 Apiospora genomes using comparative genomics revels a genus with tremendous synthesis potential of carbohydrate active enzymes and secondary metabolites.</title>
        <authorList>
            <person name="Sorensen T."/>
        </authorList>
    </citation>
    <scope>NUCLEOTIDE SEQUENCE [LARGE SCALE GENOMIC DNA]</scope>
    <source>
        <strain evidence="2 3">CBS 117206</strain>
    </source>
</reference>
<evidence type="ECO:0000313" key="3">
    <source>
        <dbReference type="Proteomes" id="UP001392437"/>
    </source>
</evidence>
<dbReference type="Proteomes" id="UP001392437">
    <property type="component" value="Unassembled WGS sequence"/>
</dbReference>
<evidence type="ECO:0000313" key="2">
    <source>
        <dbReference type="EMBL" id="KAK8130198.1"/>
    </source>
</evidence>
<organism evidence="2 3">
    <name type="scientific">Apiospora kogelbergensis</name>
    <dbReference type="NCBI Taxonomy" id="1337665"/>
    <lineage>
        <taxon>Eukaryota</taxon>
        <taxon>Fungi</taxon>
        <taxon>Dikarya</taxon>
        <taxon>Ascomycota</taxon>
        <taxon>Pezizomycotina</taxon>
        <taxon>Sordariomycetes</taxon>
        <taxon>Xylariomycetidae</taxon>
        <taxon>Amphisphaeriales</taxon>
        <taxon>Apiosporaceae</taxon>
        <taxon>Apiospora</taxon>
    </lineage>
</organism>
<protein>
    <submittedName>
        <fullName evidence="2">Uncharacterized protein</fullName>
    </submittedName>
</protein>
<keyword evidence="3" id="KW-1185">Reference proteome</keyword>
<feature type="compositionally biased region" description="Basic residues" evidence="1">
    <location>
        <begin position="89"/>
        <end position="105"/>
    </location>
</feature>
<name>A0AAW0R8U6_9PEZI</name>
<comment type="caution">
    <text evidence="2">The sequence shown here is derived from an EMBL/GenBank/DDBJ whole genome shotgun (WGS) entry which is preliminary data.</text>
</comment>
<dbReference type="EMBL" id="JAQQWP010000002">
    <property type="protein sequence ID" value="KAK8130198.1"/>
    <property type="molecule type" value="Genomic_DNA"/>
</dbReference>
<dbReference type="AlphaFoldDB" id="A0AAW0R8U6"/>
<gene>
    <name evidence="2" type="ORF">PG999_002578</name>
</gene>
<accession>A0AAW0R8U6</accession>